<dbReference type="Proteomes" id="UP000078284">
    <property type="component" value="Chromosome 2"/>
</dbReference>
<dbReference type="GO" id="GO:0008234">
    <property type="term" value="F:cysteine-type peptidase activity"/>
    <property type="evidence" value="ECO:0007669"/>
    <property type="project" value="InterPro"/>
</dbReference>
<evidence type="ECO:0000313" key="7">
    <source>
        <dbReference type="Proteomes" id="UP000078284"/>
    </source>
</evidence>
<keyword evidence="2" id="KW-0645">Protease</keyword>
<dbReference type="AlphaFoldDB" id="A0A178VQ42"/>
<protein>
    <recommendedName>
        <fullName evidence="5">Ubiquitin-like protease family profile domain-containing protein</fullName>
    </recommendedName>
</protein>
<dbReference type="Gene3D" id="3.40.395.10">
    <property type="entry name" value="Adenoviral Proteinase, Chain A"/>
    <property type="match status" value="1"/>
</dbReference>
<feature type="domain" description="Ubiquitin-like protease family profile" evidence="5">
    <location>
        <begin position="641"/>
        <end position="812"/>
    </location>
</feature>
<gene>
    <name evidence="6" type="ordered locus">AXX17_At2g12740</name>
</gene>
<accession>A0A178VQ42</accession>
<keyword evidence="3" id="KW-0378">Hydrolase</keyword>
<comment type="caution">
    <text evidence="6">The sequence shown here is derived from an EMBL/GenBank/DDBJ whole genome shotgun (WGS) entry which is preliminary data.</text>
</comment>
<feature type="region of interest" description="Disordered" evidence="4">
    <location>
        <begin position="319"/>
        <end position="357"/>
    </location>
</feature>
<evidence type="ECO:0000259" key="5">
    <source>
        <dbReference type="PROSITE" id="PS50600"/>
    </source>
</evidence>
<dbReference type="Pfam" id="PF09331">
    <property type="entry name" value="DUF1985"/>
    <property type="match status" value="1"/>
</dbReference>
<evidence type="ECO:0000256" key="3">
    <source>
        <dbReference type="ARBA" id="ARBA00022801"/>
    </source>
</evidence>
<dbReference type="Pfam" id="PF02902">
    <property type="entry name" value="Peptidase_C48"/>
    <property type="match status" value="1"/>
</dbReference>
<feature type="region of interest" description="Disordered" evidence="4">
    <location>
        <begin position="550"/>
        <end position="589"/>
    </location>
</feature>
<reference evidence="7" key="1">
    <citation type="journal article" date="2016" name="Proc. Natl. Acad. Sci. U.S.A.">
        <title>Chromosome-level assembly of Arabidopsis thaliana Ler reveals the extent of translocation and inversion polymorphisms.</title>
        <authorList>
            <person name="Zapata L."/>
            <person name="Ding J."/>
            <person name="Willing E.M."/>
            <person name="Hartwig B."/>
            <person name="Bezdan D."/>
            <person name="Jiao W.B."/>
            <person name="Patel V."/>
            <person name="Velikkakam James G."/>
            <person name="Koornneef M."/>
            <person name="Ossowski S."/>
            <person name="Schneeberger K."/>
        </authorList>
    </citation>
    <scope>NUCLEOTIDE SEQUENCE [LARGE SCALE GENOMIC DNA]</scope>
    <source>
        <strain evidence="7">cv. Landsberg erecta</strain>
    </source>
</reference>
<dbReference type="PANTHER" id="PTHR48449">
    <property type="entry name" value="DUF1985 DOMAIN-CONTAINING PROTEIN"/>
    <property type="match status" value="1"/>
</dbReference>
<dbReference type="InterPro" id="IPR038765">
    <property type="entry name" value="Papain-like_cys_pep_sf"/>
</dbReference>
<evidence type="ECO:0000313" key="6">
    <source>
        <dbReference type="EMBL" id="OAP08567.1"/>
    </source>
</evidence>
<feature type="compositionally biased region" description="Low complexity" evidence="4">
    <location>
        <begin position="556"/>
        <end position="567"/>
    </location>
</feature>
<proteinExistence type="inferred from homology"/>
<name>A0A178VQ42_ARATH</name>
<dbReference type="InterPro" id="IPR015410">
    <property type="entry name" value="DUF1985"/>
</dbReference>
<dbReference type="InterPro" id="IPR003653">
    <property type="entry name" value="Peptidase_C48_C"/>
</dbReference>
<evidence type="ECO:0000256" key="4">
    <source>
        <dbReference type="SAM" id="MobiDB-lite"/>
    </source>
</evidence>
<feature type="region of interest" description="Disordered" evidence="4">
    <location>
        <begin position="373"/>
        <end position="456"/>
    </location>
</feature>
<evidence type="ECO:0000256" key="1">
    <source>
        <dbReference type="ARBA" id="ARBA00005234"/>
    </source>
</evidence>
<feature type="compositionally biased region" description="Low complexity" evidence="4">
    <location>
        <begin position="393"/>
        <end position="403"/>
    </location>
</feature>
<dbReference type="PROSITE" id="PS50600">
    <property type="entry name" value="ULP_PROTEASE"/>
    <property type="match status" value="1"/>
</dbReference>
<dbReference type="SUPFAM" id="SSF54001">
    <property type="entry name" value="Cysteine proteinases"/>
    <property type="match status" value="1"/>
</dbReference>
<comment type="similarity">
    <text evidence="1">Belongs to the peptidase C48 family.</text>
</comment>
<dbReference type="GO" id="GO:0006508">
    <property type="term" value="P:proteolysis"/>
    <property type="evidence" value="ECO:0007669"/>
    <property type="project" value="UniProtKB-KW"/>
</dbReference>
<evidence type="ECO:0000256" key="2">
    <source>
        <dbReference type="ARBA" id="ARBA00022670"/>
    </source>
</evidence>
<organism evidence="6 7">
    <name type="scientific">Arabidopsis thaliana</name>
    <name type="common">Mouse-ear cress</name>
    <dbReference type="NCBI Taxonomy" id="3702"/>
    <lineage>
        <taxon>Eukaryota</taxon>
        <taxon>Viridiplantae</taxon>
        <taxon>Streptophyta</taxon>
        <taxon>Embryophyta</taxon>
        <taxon>Tracheophyta</taxon>
        <taxon>Spermatophyta</taxon>
        <taxon>Magnoliopsida</taxon>
        <taxon>eudicotyledons</taxon>
        <taxon>Gunneridae</taxon>
        <taxon>Pentapetalae</taxon>
        <taxon>rosids</taxon>
        <taxon>malvids</taxon>
        <taxon>Brassicales</taxon>
        <taxon>Brassicaceae</taxon>
        <taxon>Camelineae</taxon>
        <taxon>Arabidopsis</taxon>
    </lineage>
</organism>
<dbReference type="PANTHER" id="PTHR48449:SF1">
    <property type="entry name" value="DUF1985 DOMAIN-CONTAINING PROTEIN"/>
    <property type="match status" value="1"/>
</dbReference>
<sequence length="847" mass="93877">MASGPDEVYSGRADDLPSRLLAVDCYPGHPVRVNSYSKPKYNIDILNALSGMPEMDLLLQSPLGALFSLTVRQCSLFGQLVHQLLCRQLYTDEPNATWFVFGGQPLRFSLMEFEEVTGLCCSEYPPPSEMKSVLSYPDGESPYWYKLIGGKLGFVTVKSLLLRLKSEPQMPRWRKFQIALVVLVEGVLLSESHTVRPSVKVRFLLKKLGQSSLAIHGFPLALQLFAFPSIPLLQRHLPHADDLSTFLDQRLQRLTKLKSFHSKNILAVEYDPLLTVSYPSAGPSSLLPTVFADPRISRLEALFSTRTRFTMSSWAGGDASFPPLPKPKKRVRDRTDTDPSCSKKKKKTPKKPVVDRRLRFGKSSLFAEVCSANPQLDDYPSSSSSTEHNESQPHNSPPSLHASPPSPDIHSSSKPHISADGLSPPFVHQPSGLPPPQPFKSHSSQPPTPPLSETSLLGVASFGPAESPVKGSSTLESARFNTDAVASKASPSSDLVQHVTPNCSFVHQIPINSPLDKLPSNEEVLSMFSPKGLPLLPISPASLMCPPIPSHTMKLRSSSNPASRSSPIKPRKPKACQQKRLESQTPHSPTLVSSILHTNASETHLISYILNTLTPPTETKMSKFKTMLAKGKAREYFIDGQPIRTSFFIELQKPQQWLFTPHIDALVAFVWKKHQAFFHTNRITIVDSMFSSIMATSYPTFQKTSNPTQFLWHKLLLSYVKGAISGRNVPQLWLESVDTVYLPMNWGRKHWVALSVDLRRGHIAILDPISDCSSTRKVLSYMPPVAHLVDGLAQNNRGGDCGPLCVKFIELHSHSLHDALNSLTDAAVDNLRAHYTIDLYEDSVEPI</sequence>
<dbReference type="EMBL" id="LUHQ01000002">
    <property type="protein sequence ID" value="OAP08567.1"/>
    <property type="molecule type" value="Genomic_DNA"/>
</dbReference>